<proteinExistence type="predicted"/>
<evidence type="ECO:0000313" key="2">
    <source>
        <dbReference type="EMBL" id="MFD1588367.1"/>
    </source>
</evidence>
<dbReference type="EMBL" id="JBHUDJ010000011">
    <property type="protein sequence ID" value="MFD1588367.1"/>
    <property type="molecule type" value="Genomic_DNA"/>
</dbReference>
<keyword evidence="1" id="KW-0812">Transmembrane</keyword>
<name>A0ABD6CEK0_9EURY</name>
<dbReference type="Proteomes" id="UP001597119">
    <property type="component" value="Unassembled WGS sequence"/>
</dbReference>
<dbReference type="RefSeq" id="WP_247381444.1">
    <property type="nucleotide sequence ID" value="NZ_JALLGV010000010.1"/>
</dbReference>
<dbReference type="AlphaFoldDB" id="A0ABD6CEK0"/>
<evidence type="ECO:0000256" key="1">
    <source>
        <dbReference type="SAM" id="Phobius"/>
    </source>
</evidence>
<keyword evidence="1" id="KW-1133">Transmembrane helix</keyword>
<sequence length="64" mass="6860">MLFADLTLTLVSDSLLFLPVPLLGFAGLGVLSLPQIREFAPLLLLGMLSLLLWLLLLASVLGLL</sequence>
<organism evidence="2 3">
    <name type="scientific">Halorientalis brevis</name>
    <dbReference type="NCBI Taxonomy" id="1126241"/>
    <lineage>
        <taxon>Archaea</taxon>
        <taxon>Methanobacteriati</taxon>
        <taxon>Methanobacteriota</taxon>
        <taxon>Stenosarchaea group</taxon>
        <taxon>Halobacteria</taxon>
        <taxon>Halobacteriales</taxon>
        <taxon>Haloarculaceae</taxon>
        <taxon>Halorientalis</taxon>
    </lineage>
</organism>
<evidence type="ECO:0000313" key="3">
    <source>
        <dbReference type="Proteomes" id="UP001597119"/>
    </source>
</evidence>
<accession>A0ABD6CEK0</accession>
<feature type="transmembrane region" description="Helical" evidence="1">
    <location>
        <begin position="15"/>
        <end position="33"/>
    </location>
</feature>
<gene>
    <name evidence="2" type="ORF">ACFR9U_15400</name>
</gene>
<reference evidence="2 3" key="1">
    <citation type="journal article" date="2019" name="Int. J. Syst. Evol. Microbiol.">
        <title>The Global Catalogue of Microorganisms (GCM) 10K type strain sequencing project: providing services to taxonomists for standard genome sequencing and annotation.</title>
        <authorList>
            <consortium name="The Broad Institute Genomics Platform"/>
            <consortium name="The Broad Institute Genome Sequencing Center for Infectious Disease"/>
            <person name="Wu L."/>
            <person name="Ma J."/>
        </authorList>
    </citation>
    <scope>NUCLEOTIDE SEQUENCE [LARGE SCALE GENOMIC DNA]</scope>
    <source>
        <strain evidence="2 3">CGMCC 1.12125</strain>
    </source>
</reference>
<keyword evidence="1" id="KW-0472">Membrane</keyword>
<feature type="transmembrane region" description="Helical" evidence="1">
    <location>
        <begin position="40"/>
        <end position="63"/>
    </location>
</feature>
<comment type="caution">
    <text evidence="2">The sequence shown here is derived from an EMBL/GenBank/DDBJ whole genome shotgun (WGS) entry which is preliminary data.</text>
</comment>
<protein>
    <submittedName>
        <fullName evidence="2">Uncharacterized protein</fullName>
    </submittedName>
</protein>
<keyword evidence="3" id="KW-1185">Reference proteome</keyword>